<dbReference type="RefSeq" id="WP_112566231.1">
    <property type="nucleotide sequence ID" value="NZ_CP043450.1"/>
</dbReference>
<reference evidence="1" key="1">
    <citation type="submission" date="2019-08" db="EMBL/GenBank/DDBJ databases">
        <title>Comparative genome analysis confer to the adaptation heavy metal polluted environment.</title>
        <authorList>
            <person name="Li Y."/>
        </authorList>
    </citation>
    <scope>NUCLEOTIDE SEQUENCE [LARGE SCALE GENOMIC DNA]</scope>
    <source>
        <strain evidence="1">P1</strain>
    </source>
</reference>
<proteinExistence type="predicted"/>
<keyword evidence="2" id="KW-1185">Reference proteome</keyword>
<dbReference type="OrthoDB" id="766911at2"/>
<evidence type="ECO:0000313" key="1">
    <source>
        <dbReference type="EMBL" id="QEM10600.1"/>
    </source>
</evidence>
<evidence type="ECO:0000313" key="2">
    <source>
        <dbReference type="Proteomes" id="UP000251402"/>
    </source>
</evidence>
<gene>
    <name evidence="1" type="ORF">DEO27_011405</name>
</gene>
<sequence>MADVAVFIDYKVRRITDLSEVQFQNKTGFVTGFALKNIKYSHIYSGDFRPEDVGKKYATAGFYDQVKFLQYLGKKIKLNELVTAKLKDGNIALAVDNDAVIVQKLRIEAPYSDFCKVDRYTWDFVAGEKIIADDLGSILLPARTVKVAPPLDIPLNPVGKAFYLNNIHFITNDGFIGDKDSGAYLISLIALQIHRINKEIFPSLNKDSDLNTYILNQNNEWTDGIIFINPTLQTIQEYLDNLTSFYDSAFSNQVIISSPVNEQIENRLYWLGYILPINALKIVPAYNKIIILKLIATGTILGEISGVIPNIINEEEYVIKIVRSVDSTQVDEFLAGLVNFSVTDYDDDVTLFQVLYDKVNDKGIGAENLKILISELYKLWLLSSYNPYDIDGTLKDNVIDPSQYVNKPVALDYEAAKEFWIFNTTNYDFSFEGTKIDVTEKIAELPTDIIGTYNIYQTITIKNTDANTASINFISVSVNGEDTAALPIFYLKYIDDKKETENLITGIQLTVDILLTATGIGNLSKLRHIRTIYKLGRVALGLETAAAGDILATYEFAQGVLGVVEITGSLGNIFITYSKKKELYCDINGTEYDKAKCEFYTKLDNIFIVMQLFSGALDLATSRLMSNASKRLLQGPLPDDFNSDALAILTRFAGDADQLKEIFRVRLVQQFGEDSVIWRRIDQAGLPNEFTLLQRDDFIGDFGNADPDVLNALNNDNTLIDTWKDVEDLAIFRTLRKDIDFLRDLKFIINDSPELQIEIFEGRPTRILKDGGDPLLERDYIKDSKGVHAIEALVKDKVEIIENSKRDVGPTGLGYYEAKIRIWNEEMFKPQFIKKSSNKGYSTFFPDSWSKQRKQQEMALAFKNRRYIKRLGAYKGKMSDGEECILFINNNVIITMHPSFKKIRK</sequence>
<dbReference type="Proteomes" id="UP000251402">
    <property type="component" value="Chromosome"/>
</dbReference>
<dbReference type="KEGG" id="mrub:DEO27_011405"/>
<name>A0A5C1HZS5_9SPHI</name>
<dbReference type="GO" id="GO:0004519">
    <property type="term" value="F:endonuclease activity"/>
    <property type="evidence" value="ECO:0007669"/>
    <property type="project" value="InterPro"/>
</dbReference>
<accession>A0A5C1HZS5</accession>
<dbReference type="AlphaFoldDB" id="A0A5C1HZS5"/>
<dbReference type="EMBL" id="CP043450">
    <property type="protein sequence ID" value="QEM10600.1"/>
    <property type="molecule type" value="Genomic_DNA"/>
</dbReference>
<protein>
    <submittedName>
        <fullName evidence="1">Uncharacterized protein</fullName>
    </submittedName>
</protein>
<organism evidence="1 2">
    <name type="scientific">Mucilaginibacter rubeus</name>
    <dbReference type="NCBI Taxonomy" id="2027860"/>
    <lineage>
        <taxon>Bacteria</taxon>
        <taxon>Pseudomonadati</taxon>
        <taxon>Bacteroidota</taxon>
        <taxon>Sphingobacteriia</taxon>
        <taxon>Sphingobacteriales</taxon>
        <taxon>Sphingobacteriaceae</taxon>
        <taxon>Mucilaginibacter</taxon>
    </lineage>
</organism>